<gene>
    <name evidence="1" type="ORF">BpHYR1_017386</name>
</gene>
<reference evidence="1 2" key="1">
    <citation type="journal article" date="2018" name="Sci. Rep.">
        <title>Genomic signatures of local adaptation to the degree of environmental predictability in rotifers.</title>
        <authorList>
            <person name="Franch-Gras L."/>
            <person name="Hahn C."/>
            <person name="Garcia-Roger E.M."/>
            <person name="Carmona M.J."/>
            <person name="Serra M."/>
            <person name="Gomez A."/>
        </authorList>
    </citation>
    <scope>NUCLEOTIDE SEQUENCE [LARGE SCALE GENOMIC DNA]</scope>
    <source>
        <strain evidence="1">HYR1</strain>
    </source>
</reference>
<evidence type="ECO:0000313" key="2">
    <source>
        <dbReference type="Proteomes" id="UP000276133"/>
    </source>
</evidence>
<organism evidence="1 2">
    <name type="scientific">Brachionus plicatilis</name>
    <name type="common">Marine rotifer</name>
    <name type="synonym">Brachionus muelleri</name>
    <dbReference type="NCBI Taxonomy" id="10195"/>
    <lineage>
        <taxon>Eukaryota</taxon>
        <taxon>Metazoa</taxon>
        <taxon>Spiralia</taxon>
        <taxon>Gnathifera</taxon>
        <taxon>Rotifera</taxon>
        <taxon>Eurotatoria</taxon>
        <taxon>Monogononta</taxon>
        <taxon>Pseudotrocha</taxon>
        <taxon>Ploima</taxon>
        <taxon>Brachionidae</taxon>
        <taxon>Brachionus</taxon>
    </lineage>
</organism>
<accession>A0A3M7RI70</accession>
<sequence>MVVLEQKSSPCYKICIRVWKEYQCFFVELFKINLLLNSTHNIKAIDQLLTKYILDTIQERCKKLPYSKWYPLKFSYQTIAPIL</sequence>
<dbReference type="Proteomes" id="UP000276133">
    <property type="component" value="Unassembled WGS sequence"/>
</dbReference>
<evidence type="ECO:0000313" key="1">
    <source>
        <dbReference type="EMBL" id="RNA22985.1"/>
    </source>
</evidence>
<protein>
    <submittedName>
        <fullName evidence="1">Uncharacterized protein</fullName>
    </submittedName>
</protein>
<proteinExistence type="predicted"/>
<name>A0A3M7RI70_BRAPC</name>
<keyword evidence="2" id="KW-1185">Reference proteome</keyword>
<comment type="caution">
    <text evidence="1">The sequence shown here is derived from an EMBL/GenBank/DDBJ whole genome shotgun (WGS) entry which is preliminary data.</text>
</comment>
<dbReference type="EMBL" id="REGN01003369">
    <property type="protein sequence ID" value="RNA22985.1"/>
    <property type="molecule type" value="Genomic_DNA"/>
</dbReference>
<dbReference type="AlphaFoldDB" id="A0A3M7RI70"/>